<dbReference type="AlphaFoldDB" id="A0A9P6JLY1"/>
<name>A0A9P6JLY1_9AGAR</name>
<proteinExistence type="predicted"/>
<reference evidence="1" key="1">
    <citation type="submission" date="2020-11" db="EMBL/GenBank/DDBJ databases">
        <authorList>
            <consortium name="DOE Joint Genome Institute"/>
            <person name="Ahrendt S."/>
            <person name="Riley R."/>
            <person name="Andreopoulos W."/>
            <person name="Labutti K."/>
            <person name="Pangilinan J."/>
            <person name="Ruiz-Duenas F.J."/>
            <person name="Barrasa J.M."/>
            <person name="Sanchez-Garcia M."/>
            <person name="Camarero S."/>
            <person name="Miyauchi S."/>
            <person name="Serrano A."/>
            <person name="Linde D."/>
            <person name="Babiker R."/>
            <person name="Drula E."/>
            <person name="Ayuso-Fernandez I."/>
            <person name="Pacheco R."/>
            <person name="Padilla G."/>
            <person name="Ferreira P."/>
            <person name="Barriuso J."/>
            <person name="Kellner H."/>
            <person name="Castanera R."/>
            <person name="Alfaro M."/>
            <person name="Ramirez L."/>
            <person name="Pisabarro A.G."/>
            <person name="Kuo A."/>
            <person name="Tritt A."/>
            <person name="Lipzen A."/>
            <person name="He G."/>
            <person name="Yan M."/>
            <person name="Ng V."/>
            <person name="Cullen D."/>
            <person name="Martin F."/>
            <person name="Rosso M.-N."/>
            <person name="Henrissat B."/>
            <person name="Hibbett D."/>
            <person name="Martinez A.T."/>
            <person name="Grigoriev I.V."/>
        </authorList>
    </citation>
    <scope>NUCLEOTIDE SEQUENCE</scope>
    <source>
        <strain evidence="1">CBS 506.95</strain>
    </source>
</reference>
<protein>
    <submittedName>
        <fullName evidence="1">Uncharacterized protein</fullName>
    </submittedName>
</protein>
<dbReference type="EMBL" id="MU157887">
    <property type="protein sequence ID" value="KAF9525185.1"/>
    <property type="molecule type" value="Genomic_DNA"/>
</dbReference>
<comment type="caution">
    <text evidence="1">The sequence shown here is derived from an EMBL/GenBank/DDBJ whole genome shotgun (WGS) entry which is preliminary data.</text>
</comment>
<organism evidence="1 2">
    <name type="scientific">Crepidotus variabilis</name>
    <dbReference type="NCBI Taxonomy" id="179855"/>
    <lineage>
        <taxon>Eukaryota</taxon>
        <taxon>Fungi</taxon>
        <taxon>Dikarya</taxon>
        <taxon>Basidiomycota</taxon>
        <taxon>Agaricomycotina</taxon>
        <taxon>Agaricomycetes</taxon>
        <taxon>Agaricomycetidae</taxon>
        <taxon>Agaricales</taxon>
        <taxon>Agaricineae</taxon>
        <taxon>Crepidotaceae</taxon>
        <taxon>Crepidotus</taxon>
    </lineage>
</organism>
<evidence type="ECO:0000313" key="2">
    <source>
        <dbReference type="Proteomes" id="UP000807306"/>
    </source>
</evidence>
<sequence>MLSISLLLARVCSSQLSIILLVNSNACWTTRSISNISTPLPMALLVWILVFFDLTKIPFWYSFTLAVHTSVSHQFRHLRPLENLKFLECRYIHSSRSNSNL</sequence>
<keyword evidence="2" id="KW-1185">Reference proteome</keyword>
<accession>A0A9P6JLY1</accession>
<gene>
    <name evidence="1" type="ORF">CPB83DRAFT_559138</name>
</gene>
<evidence type="ECO:0000313" key="1">
    <source>
        <dbReference type="EMBL" id="KAF9525185.1"/>
    </source>
</evidence>
<dbReference type="Proteomes" id="UP000807306">
    <property type="component" value="Unassembled WGS sequence"/>
</dbReference>